<dbReference type="InterPro" id="IPR036097">
    <property type="entry name" value="HisK_dim/P_sf"/>
</dbReference>
<feature type="coiled-coil region" evidence="8">
    <location>
        <begin position="111"/>
        <end position="145"/>
    </location>
</feature>
<dbReference type="GO" id="GO:0005886">
    <property type="term" value="C:plasma membrane"/>
    <property type="evidence" value="ECO:0007669"/>
    <property type="project" value="TreeGrafter"/>
</dbReference>
<keyword evidence="9" id="KW-0812">Transmembrane</keyword>
<dbReference type="InterPro" id="IPR003594">
    <property type="entry name" value="HATPase_dom"/>
</dbReference>
<accession>A0A3E3IAE2</accession>
<dbReference type="CDD" id="cd00082">
    <property type="entry name" value="HisKA"/>
    <property type="match status" value="1"/>
</dbReference>
<evidence type="ECO:0000256" key="7">
    <source>
        <dbReference type="ARBA" id="ARBA00023012"/>
    </source>
</evidence>
<keyword evidence="5" id="KW-0808">Transferase</keyword>
<dbReference type="PROSITE" id="PS50109">
    <property type="entry name" value="HIS_KIN"/>
    <property type="match status" value="1"/>
</dbReference>
<dbReference type="EMBL" id="QVLV01000002">
    <property type="protein sequence ID" value="RGE64007.1"/>
    <property type="molecule type" value="Genomic_DNA"/>
</dbReference>
<dbReference type="EC" id="2.7.13.3" evidence="3"/>
<dbReference type="InterPro" id="IPR050351">
    <property type="entry name" value="BphY/WalK/GraS-like"/>
</dbReference>
<evidence type="ECO:0000313" key="12">
    <source>
        <dbReference type="Proteomes" id="UP000260812"/>
    </source>
</evidence>
<organism evidence="11 12">
    <name type="scientific">Eisenbergiella massiliensis</name>
    <dbReference type="NCBI Taxonomy" id="1720294"/>
    <lineage>
        <taxon>Bacteria</taxon>
        <taxon>Bacillati</taxon>
        <taxon>Bacillota</taxon>
        <taxon>Clostridia</taxon>
        <taxon>Lachnospirales</taxon>
        <taxon>Lachnospiraceae</taxon>
        <taxon>Eisenbergiella</taxon>
    </lineage>
</organism>
<keyword evidence="12" id="KW-1185">Reference proteome</keyword>
<evidence type="ECO:0000256" key="1">
    <source>
        <dbReference type="ARBA" id="ARBA00000085"/>
    </source>
</evidence>
<dbReference type="Gene3D" id="3.30.565.10">
    <property type="entry name" value="Histidine kinase-like ATPase, C-terminal domain"/>
    <property type="match status" value="1"/>
</dbReference>
<dbReference type="Pfam" id="PF02518">
    <property type="entry name" value="HATPase_c"/>
    <property type="match status" value="1"/>
</dbReference>
<keyword evidence="4" id="KW-0597">Phosphoprotein</keyword>
<dbReference type="Gene3D" id="1.10.287.130">
    <property type="match status" value="1"/>
</dbReference>
<name>A0A3E3IAE2_9FIRM</name>
<dbReference type="CDD" id="cd00075">
    <property type="entry name" value="HATPase"/>
    <property type="match status" value="1"/>
</dbReference>
<comment type="catalytic activity">
    <reaction evidence="1">
        <text>ATP + protein L-histidine = ADP + protein N-phospho-L-histidine.</text>
        <dbReference type="EC" id="2.7.13.3"/>
    </reaction>
</comment>
<dbReference type="PANTHER" id="PTHR45453">
    <property type="entry name" value="PHOSPHATE REGULON SENSOR PROTEIN PHOR"/>
    <property type="match status" value="1"/>
</dbReference>
<sequence>MDKFRNKRILSLTAAAALAMGCLLLFGSLAWNLEKRERMLLGFMSAQAPEQAGEFLDEINRRDFYYQAGRELEKRYGYHAFNRSATLLVGRYFFLFCVLSGTAGVLCFLALRSSDVRRRRLEDEYQELKQKMRTQEEKNQLVTDRLRKEEGKTKALITDISHQLKNPLASLKMSYELADTESLTLEEQRSFVKQGFAEILKIENLLDTFLQLSRLEAHMICIQPVDSGLKDTIIQSVNRVYMKAFRKEISIELNDFTDFVLPHDPKWTQEALINLLDNAIKYSPSGSHIEIRVIPVVSYIFIEVEDEGIGIPASEYSHIFQRFYRGASLQVRQEEGSGVGLYLTRKILEEQGGTIRVKKGKKGSVFQLTLPKRRFGIADDK</sequence>
<dbReference type="GeneID" id="97985821"/>
<dbReference type="SUPFAM" id="SSF47384">
    <property type="entry name" value="Homodimeric domain of signal transducing histidine kinase"/>
    <property type="match status" value="1"/>
</dbReference>
<keyword evidence="7" id="KW-0902">Two-component regulatory system</keyword>
<evidence type="ECO:0000256" key="2">
    <source>
        <dbReference type="ARBA" id="ARBA00004370"/>
    </source>
</evidence>
<comment type="caution">
    <text evidence="11">The sequence shown here is derived from an EMBL/GenBank/DDBJ whole genome shotgun (WGS) entry which is preliminary data.</text>
</comment>
<dbReference type="PROSITE" id="PS51257">
    <property type="entry name" value="PROKAR_LIPOPROTEIN"/>
    <property type="match status" value="1"/>
</dbReference>
<dbReference type="InterPro" id="IPR004358">
    <property type="entry name" value="Sig_transdc_His_kin-like_C"/>
</dbReference>
<keyword evidence="6 11" id="KW-0418">Kinase</keyword>
<evidence type="ECO:0000256" key="6">
    <source>
        <dbReference type="ARBA" id="ARBA00022777"/>
    </source>
</evidence>
<proteinExistence type="predicted"/>
<dbReference type="Pfam" id="PF00512">
    <property type="entry name" value="HisKA"/>
    <property type="match status" value="1"/>
</dbReference>
<dbReference type="InterPro" id="IPR036890">
    <property type="entry name" value="HATPase_C_sf"/>
</dbReference>
<dbReference type="Proteomes" id="UP000260812">
    <property type="component" value="Unassembled WGS sequence"/>
</dbReference>
<evidence type="ECO:0000256" key="3">
    <source>
        <dbReference type="ARBA" id="ARBA00012438"/>
    </source>
</evidence>
<dbReference type="PRINTS" id="PR00344">
    <property type="entry name" value="BCTRLSENSOR"/>
</dbReference>
<evidence type="ECO:0000259" key="10">
    <source>
        <dbReference type="PROSITE" id="PS50109"/>
    </source>
</evidence>
<keyword evidence="8" id="KW-0175">Coiled coil</keyword>
<dbReference type="InterPro" id="IPR005467">
    <property type="entry name" value="His_kinase_dom"/>
</dbReference>
<dbReference type="SMART" id="SM00387">
    <property type="entry name" value="HATPase_c"/>
    <property type="match status" value="1"/>
</dbReference>
<evidence type="ECO:0000256" key="8">
    <source>
        <dbReference type="SAM" id="Coils"/>
    </source>
</evidence>
<protein>
    <recommendedName>
        <fullName evidence="3">histidine kinase</fullName>
        <ecNumber evidence="3">2.7.13.3</ecNumber>
    </recommendedName>
</protein>
<dbReference type="RefSeq" id="WP_051358460.1">
    <property type="nucleotide sequence ID" value="NZ_CANNOQ010000349.1"/>
</dbReference>
<feature type="transmembrane region" description="Helical" evidence="9">
    <location>
        <begin position="92"/>
        <end position="111"/>
    </location>
</feature>
<evidence type="ECO:0000313" key="11">
    <source>
        <dbReference type="EMBL" id="RGE64007.1"/>
    </source>
</evidence>
<dbReference type="InterPro" id="IPR003661">
    <property type="entry name" value="HisK_dim/P_dom"/>
</dbReference>
<dbReference type="GO" id="GO:0000155">
    <property type="term" value="F:phosphorelay sensor kinase activity"/>
    <property type="evidence" value="ECO:0007669"/>
    <property type="project" value="InterPro"/>
</dbReference>
<evidence type="ECO:0000256" key="9">
    <source>
        <dbReference type="SAM" id="Phobius"/>
    </source>
</evidence>
<comment type="subcellular location">
    <subcellularLocation>
        <location evidence="2">Membrane</location>
    </subcellularLocation>
</comment>
<keyword evidence="9" id="KW-0472">Membrane</keyword>
<dbReference type="SUPFAM" id="SSF55874">
    <property type="entry name" value="ATPase domain of HSP90 chaperone/DNA topoisomerase II/histidine kinase"/>
    <property type="match status" value="1"/>
</dbReference>
<evidence type="ECO:0000256" key="4">
    <source>
        <dbReference type="ARBA" id="ARBA00022553"/>
    </source>
</evidence>
<feature type="domain" description="Histidine kinase" evidence="10">
    <location>
        <begin position="159"/>
        <end position="374"/>
    </location>
</feature>
<dbReference type="GO" id="GO:0004721">
    <property type="term" value="F:phosphoprotein phosphatase activity"/>
    <property type="evidence" value="ECO:0007669"/>
    <property type="project" value="TreeGrafter"/>
</dbReference>
<keyword evidence="9" id="KW-1133">Transmembrane helix</keyword>
<dbReference type="AlphaFoldDB" id="A0A3E3IAE2"/>
<dbReference type="PANTHER" id="PTHR45453:SF1">
    <property type="entry name" value="PHOSPHATE REGULON SENSOR PROTEIN PHOR"/>
    <property type="match status" value="1"/>
</dbReference>
<evidence type="ECO:0000256" key="5">
    <source>
        <dbReference type="ARBA" id="ARBA00022679"/>
    </source>
</evidence>
<reference evidence="11" key="1">
    <citation type="submission" date="2018-08" db="EMBL/GenBank/DDBJ databases">
        <title>A genome reference for cultivated species of the human gut microbiota.</title>
        <authorList>
            <person name="Zou Y."/>
            <person name="Xue W."/>
            <person name="Luo G."/>
        </authorList>
    </citation>
    <scope>NUCLEOTIDE SEQUENCE [LARGE SCALE GENOMIC DNA]</scope>
    <source>
        <strain evidence="11">TF05-5AC</strain>
    </source>
</reference>
<dbReference type="SMART" id="SM00388">
    <property type="entry name" value="HisKA"/>
    <property type="match status" value="1"/>
</dbReference>
<dbReference type="GO" id="GO:0016036">
    <property type="term" value="P:cellular response to phosphate starvation"/>
    <property type="evidence" value="ECO:0007669"/>
    <property type="project" value="TreeGrafter"/>
</dbReference>
<gene>
    <name evidence="11" type="ORF">DXC51_02705</name>
</gene>